<evidence type="ECO:0000256" key="4">
    <source>
        <dbReference type="PIRSR" id="PIRSR036894-2"/>
    </source>
</evidence>
<dbReference type="InterPro" id="IPR014710">
    <property type="entry name" value="RmlC-like_jellyroll"/>
</dbReference>
<dbReference type="PANTHER" id="PTHR42742:SF3">
    <property type="entry name" value="FRUCTOKINASE"/>
    <property type="match status" value="1"/>
</dbReference>
<proteinExistence type="predicted"/>
<feature type="binding site" evidence="3">
    <location>
        <position position="137"/>
    </location>
    <ligand>
        <name>Zn(2+)</name>
        <dbReference type="ChEBI" id="CHEBI:29105"/>
    </ligand>
</feature>
<dbReference type="SUPFAM" id="SSF51182">
    <property type="entry name" value="RmlC-like cupins"/>
    <property type="match status" value="1"/>
</dbReference>
<accession>A0A084ENG7</accession>
<evidence type="ECO:0000313" key="5">
    <source>
        <dbReference type="EMBL" id="KEZ19509.1"/>
    </source>
</evidence>
<dbReference type="Gene3D" id="2.60.120.10">
    <property type="entry name" value="Jelly Rolls"/>
    <property type="match status" value="1"/>
</dbReference>
<dbReference type="CDD" id="cd07010">
    <property type="entry name" value="cupin_PMI_type_I_N_bac"/>
    <property type="match status" value="1"/>
</dbReference>
<organism evidence="5 6">
    <name type="scientific">Sphingobium yanoikuyae</name>
    <name type="common">Sphingomonas yanoikuyae</name>
    <dbReference type="NCBI Taxonomy" id="13690"/>
    <lineage>
        <taxon>Bacteria</taxon>
        <taxon>Pseudomonadati</taxon>
        <taxon>Pseudomonadota</taxon>
        <taxon>Alphaproteobacteria</taxon>
        <taxon>Sphingomonadales</taxon>
        <taxon>Sphingomonadaceae</taxon>
        <taxon>Sphingobium</taxon>
    </lineage>
</organism>
<reference evidence="5 6" key="1">
    <citation type="submission" date="2014-03" db="EMBL/GenBank/DDBJ databases">
        <title>Genome sequence of Sphingobium yanoikuyae B1.</title>
        <authorList>
            <person name="Gan H.M."/>
            <person name="Gan H.Y."/>
            <person name="Savka M.A."/>
        </authorList>
    </citation>
    <scope>NUCLEOTIDE SEQUENCE [LARGE SCALE GENOMIC DNA]</scope>
    <source>
        <strain evidence="5 6">B1</strain>
    </source>
</reference>
<protein>
    <submittedName>
        <fullName evidence="5">Putative mannose-6-phosphate isomerase</fullName>
    </submittedName>
</protein>
<dbReference type="Proteomes" id="UP000028534">
    <property type="component" value="Unassembled WGS sequence"/>
</dbReference>
<gene>
    <name evidence="5" type="ORF">CP98_02031</name>
</gene>
<dbReference type="InterPro" id="IPR011051">
    <property type="entry name" value="RmlC_Cupin_sf"/>
</dbReference>
<dbReference type="PATRIC" id="fig|13690.10.peg.2089"/>
<sequence>MKLVANFVEKPWGRCDLPDWAGCPAGLKAPIGELWFTAPDGAALPLLVKYLFTSERLSVQVHPDDAQGRARGLPGGKSECWYIIDAAPGATLGIGLRRALDAQQLRAAAQDGSIEREMMWHPVAPGDFFFIPAGTIHAVGAGIMLVEIQQNVDVTYRLYDYGRARALHLDDGAAVSRAVPYDMGQAVRALEGGVMEQSLVRCPIFTVLRARDADSLRAQLGQQPVWIIPLAGMAMAGGDCATVGECLYLDSPASLRLSPDAIILAAAQGSH</sequence>
<dbReference type="RefSeq" id="WP_037519125.1">
    <property type="nucleotide sequence ID" value="NZ_JGVR01000009.1"/>
</dbReference>
<evidence type="ECO:0000256" key="1">
    <source>
        <dbReference type="ARBA" id="ARBA00022723"/>
    </source>
</evidence>
<dbReference type="GO" id="GO:0046872">
    <property type="term" value="F:metal ion binding"/>
    <property type="evidence" value="ECO:0007669"/>
    <property type="project" value="UniProtKB-KW"/>
</dbReference>
<comment type="cofactor">
    <cofactor evidence="3">
        <name>Zn(2+)</name>
        <dbReference type="ChEBI" id="CHEBI:29105"/>
    </cofactor>
    <text evidence="3">Binds 1 zinc ion per subunit.</text>
</comment>
<keyword evidence="1 3" id="KW-0479">Metal-binding</keyword>
<dbReference type="EMBL" id="JGVR01000009">
    <property type="protein sequence ID" value="KEZ19509.1"/>
    <property type="molecule type" value="Genomic_DNA"/>
</dbReference>
<dbReference type="PANTHER" id="PTHR42742">
    <property type="entry name" value="TRANSCRIPTIONAL REPRESSOR MPRA"/>
    <property type="match status" value="1"/>
</dbReference>
<dbReference type="InterPro" id="IPR051804">
    <property type="entry name" value="Carb_Metab_Reg_Kinase/Isom"/>
</dbReference>
<feature type="active site" evidence="4">
    <location>
        <position position="157"/>
    </location>
</feature>
<feature type="binding site" evidence="3">
    <location>
        <position position="62"/>
    </location>
    <ligand>
        <name>Zn(2+)</name>
        <dbReference type="ChEBI" id="CHEBI:29105"/>
    </ligand>
</feature>
<dbReference type="AlphaFoldDB" id="A0A084ENG7"/>
<evidence type="ECO:0000256" key="2">
    <source>
        <dbReference type="ARBA" id="ARBA00022833"/>
    </source>
</evidence>
<keyword evidence="5" id="KW-0413">Isomerase</keyword>
<dbReference type="eggNOG" id="COG1482">
    <property type="taxonomic scope" value="Bacteria"/>
</dbReference>
<dbReference type="GO" id="GO:0005975">
    <property type="term" value="P:carbohydrate metabolic process"/>
    <property type="evidence" value="ECO:0007669"/>
    <property type="project" value="InterPro"/>
</dbReference>
<comment type="caution">
    <text evidence="5">The sequence shown here is derived from an EMBL/GenBank/DDBJ whole genome shotgun (WGS) entry which is preliminary data.</text>
</comment>
<dbReference type="GO" id="GO:0004476">
    <property type="term" value="F:mannose-6-phosphate isomerase activity"/>
    <property type="evidence" value="ECO:0007669"/>
    <property type="project" value="InterPro"/>
</dbReference>
<name>A0A084ENG7_SPHYA</name>
<keyword evidence="2 3" id="KW-0862">Zinc</keyword>
<evidence type="ECO:0000313" key="6">
    <source>
        <dbReference type="Proteomes" id="UP000028534"/>
    </source>
</evidence>
<evidence type="ECO:0000256" key="3">
    <source>
        <dbReference type="PIRSR" id="PIRSR036894-1"/>
    </source>
</evidence>
<feature type="binding site" evidence="3">
    <location>
        <position position="79"/>
    </location>
    <ligand>
        <name>Zn(2+)</name>
        <dbReference type="ChEBI" id="CHEBI:29105"/>
    </ligand>
</feature>